<feature type="transmembrane region" description="Helical" evidence="2">
    <location>
        <begin position="191"/>
        <end position="210"/>
    </location>
</feature>
<keyword evidence="2" id="KW-1133">Transmembrane helix</keyword>
<dbReference type="PANTHER" id="PTHR39299:SF1">
    <property type="entry name" value="TRANSMEMBRANE PROTEIN"/>
    <property type="match status" value="1"/>
</dbReference>
<keyword evidence="2" id="KW-0472">Membrane</keyword>
<organism evidence="4 5">
    <name type="scientific">Adineta ricciae</name>
    <name type="common">Rotifer</name>
    <dbReference type="NCBI Taxonomy" id="249248"/>
    <lineage>
        <taxon>Eukaryota</taxon>
        <taxon>Metazoa</taxon>
        <taxon>Spiralia</taxon>
        <taxon>Gnathifera</taxon>
        <taxon>Rotifera</taxon>
        <taxon>Eurotatoria</taxon>
        <taxon>Bdelloidea</taxon>
        <taxon>Adinetida</taxon>
        <taxon>Adinetidae</taxon>
        <taxon>Adineta</taxon>
    </lineage>
</organism>
<feature type="region of interest" description="Disordered" evidence="1">
    <location>
        <begin position="283"/>
        <end position="302"/>
    </location>
</feature>
<keyword evidence="5" id="KW-1185">Reference proteome</keyword>
<evidence type="ECO:0000313" key="5">
    <source>
        <dbReference type="Proteomes" id="UP000663828"/>
    </source>
</evidence>
<feature type="transmembrane region" description="Helical" evidence="2">
    <location>
        <begin position="41"/>
        <end position="64"/>
    </location>
</feature>
<sequence length="377" mass="42230">MDVTERTSLIRGFRPSNDNAIEESGLLGTRRGCTNINRFEIIFLIVGVLAAVATDTLTIIRLIYVTEYVGTTDSDFAYGILILVNSLFLLLFLITGILYQRISDITAFVISAVMLTIYVIAHYVARRKDGDSTDAKIRLVRLIFTIVFNMCFIPLAILVIKDYHRDEFSKRLFGAFPEARRPLRTYNTFDCIARINTMFSISTLILNLYNFNDLKAVDIILLPVGIPVAFLWLAFGIGMVRLESRKLVVVFYCISICQPAFLAYALYSAIEYSPPPPVSIRTASTTSTTITQPSSTSTANSTLWSTSTVSSTPWSTSPLPALVSVPGALYVCMGINFVTHILSLIFGYLCVHNFGKDLKQRVFNNRFDKWFQSKITS</sequence>
<dbReference type="AlphaFoldDB" id="A0A814NDD5"/>
<protein>
    <recommendedName>
        <fullName evidence="3">DUF7789 domain-containing protein</fullName>
    </recommendedName>
</protein>
<feature type="transmembrane region" description="Helical" evidence="2">
    <location>
        <begin position="216"/>
        <end position="235"/>
    </location>
</feature>
<gene>
    <name evidence="4" type="ORF">XAT740_LOCUS17868</name>
</gene>
<comment type="caution">
    <text evidence="4">The sequence shown here is derived from an EMBL/GenBank/DDBJ whole genome shotgun (WGS) entry which is preliminary data.</text>
</comment>
<dbReference type="Proteomes" id="UP000663828">
    <property type="component" value="Unassembled WGS sequence"/>
</dbReference>
<name>A0A814NDD5_ADIRI</name>
<evidence type="ECO:0000256" key="2">
    <source>
        <dbReference type="SAM" id="Phobius"/>
    </source>
</evidence>
<evidence type="ECO:0000256" key="1">
    <source>
        <dbReference type="SAM" id="MobiDB-lite"/>
    </source>
</evidence>
<evidence type="ECO:0000313" key="4">
    <source>
        <dbReference type="EMBL" id="CAF1091585.1"/>
    </source>
</evidence>
<feature type="transmembrane region" description="Helical" evidence="2">
    <location>
        <begin position="247"/>
        <end position="267"/>
    </location>
</feature>
<dbReference type="Pfam" id="PF25044">
    <property type="entry name" value="DUF7789"/>
    <property type="match status" value="2"/>
</dbReference>
<feature type="transmembrane region" description="Helical" evidence="2">
    <location>
        <begin position="76"/>
        <end position="98"/>
    </location>
</feature>
<feature type="domain" description="DUF7789" evidence="3">
    <location>
        <begin position="38"/>
        <end position="160"/>
    </location>
</feature>
<feature type="transmembrane region" description="Helical" evidence="2">
    <location>
        <begin position="137"/>
        <end position="160"/>
    </location>
</feature>
<reference evidence="4" key="1">
    <citation type="submission" date="2021-02" db="EMBL/GenBank/DDBJ databases">
        <authorList>
            <person name="Nowell W R."/>
        </authorList>
    </citation>
    <scope>NUCLEOTIDE SEQUENCE</scope>
</reference>
<proteinExistence type="predicted"/>
<accession>A0A814NDD5</accession>
<feature type="transmembrane region" description="Helical" evidence="2">
    <location>
        <begin position="105"/>
        <end position="125"/>
    </location>
</feature>
<evidence type="ECO:0000259" key="3">
    <source>
        <dbReference type="Pfam" id="PF25044"/>
    </source>
</evidence>
<keyword evidence="2" id="KW-0812">Transmembrane</keyword>
<feature type="transmembrane region" description="Helical" evidence="2">
    <location>
        <begin position="328"/>
        <end position="351"/>
    </location>
</feature>
<feature type="domain" description="DUF7789" evidence="3">
    <location>
        <begin position="188"/>
        <end position="269"/>
    </location>
</feature>
<dbReference type="InterPro" id="IPR056691">
    <property type="entry name" value="DUF7789"/>
</dbReference>
<dbReference type="EMBL" id="CAJNOR010001177">
    <property type="protein sequence ID" value="CAF1091585.1"/>
    <property type="molecule type" value="Genomic_DNA"/>
</dbReference>
<dbReference type="PANTHER" id="PTHR39299">
    <property type="entry name" value="TRANSMEMBRANE PROTEIN"/>
    <property type="match status" value="1"/>
</dbReference>